<organism evidence="3 4">
    <name type="scientific">Prosthecobacter fusiformis</name>
    <dbReference type="NCBI Taxonomy" id="48464"/>
    <lineage>
        <taxon>Bacteria</taxon>
        <taxon>Pseudomonadati</taxon>
        <taxon>Verrucomicrobiota</taxon>
        <taxon>Verrucomicrobiia</taxon>
        <taxon>Verrucomicrobiales</taxon>
        <taxon>Verrucomicrobiaceae</taxon>
        <taxon>Prosthecobacter</taxon>
    </lineage>
</organism>
<gene>
    <name evidence="3" type="ORF">EI77_00509</name>
</gene>
<evidence type="ECO:0000313" key="3">
    <source>
        <dbReference type="EMBL" id="TDU81206.1"/>
    </source>
</evidence>
<evidence type="ECO:0000256" key="1">
    <source>
        <dbReference type="SAM" id="Phobius"/>
    </source>
</evidence>
<feature type="transmembrane region" description="Helical" evidence="1">
    <location>
        <begin position="87"/>
        <end position="116"/>
    </location>
</feature>
<name>A0A4R7SRV9_9BACT</name>
<dbReference type="InterPro" id="IPR025640">
    <property type="entry name" value="GYF_2"/>
</dbReference>
<feature type="transmembrane region" description="Helical" evidence="1">
    <location>
        <begin position="137"/>
        <end position="158"/>
    </location>
</feature>
<keyword evidence="1" id="KW-1133">Transmembrane helix</keyword>
<dbReference type="RefSeq" id="WP_133793178.1">
    <property type="nucleotide sequence ID" value="NZ_SOCA01000001.1"/>
</dbReference>
<evidence type="ECO:0000313" key="4">
    <source>
        <dbReference type="Proteomes" id="UP000295662"/>
    </source>
</evidence>
<comment type="caution">
    <text evidence="3">The sequence shown here is derived from an EMBL/GenBank/DDBJ whole genome shotgun (WGS) entry which is preliminary data.</text>
</comment>
<dbReference type="OrthoDB" id="188379at2"/>
<dbReference type="Pfam" id="PF14237">
    <property type="entry name" value="GYF_2"/>
    <property type="match status" value="1"/>
</dbReference>
<keyword evidence="4" id="KW-1185">Reference proteome</keyword>
<protein>
    <submittedName>
        <fullName evidence="3">Uncharacterized protein DUF4339</fullName>
    </submittedName>
</protein>
<dbReference type="AlphaFoldDB" id="A0A4R7SRV9"/>
<proteinExistence type="predicted"/>
<accession>A0A4R7SRV9</accession>
<keyword evidence="1" id="KW-0472">Membrane</keyword>
<dbReference type="Proteomes" id="UP000295662">
    <property type="component" value="Unassembled WGS sequence"/>
</dbReference>
<feature type="domain" description="GYF" evidence="2">
    <location>
        <begin position="5"/>
        <end position="47"/>
    </location>
</feature>
<keyword evidence="1" id="KW-0812">Transmembrane</keyword>
<reference evidence="3 4" key="1">
    <citation type="submission" date="2019-03" db="EMBL/GenBank/DDBJ databases">
        <title>Genomic Encyclopedia of Archaeal and Bacterial Type Strains, Phase II (KMG-II): from individual species to whole genera.</title>
        <authorList>
            <person name="Goeker M."/>
        </authorList>
    </citation>
    <scope>NUCLEOTIDE SEQUENCE [LARGE SCALE GENOMIC DNA]</scope>
    <source>
        <strain evidence="3 4">ATCC 25309</strain>
    </source>
</reference>
<sequence length="163" mass="17825">MHYSIAREGQHLGSFPEQALREGMTDGRFRYQDLAWTEGLAEWKPLGLLLGFAPPLPDTVFMPQHAQPKAMKDDAGMRLLLPVGRSAWAIAAGYLGLFSLLIIPAPVAVIISLIAIQDIRKSKLSSKGPKYGMGRAIFGLIMGLAGTVGIMFLVYALLNQPRY</sequence>
<dbReference type="EMBL" id="SOCA01000001">
    <property type="protein sequence ID" value="TDU81206.1"/>
    <property type="molecule type" value="Genomic_DNA"/>
</dbReference>
<evidence type="ECO:0000259" key="2">
    <source>
        <dbReference type="Pfam" id="PF14237"/>
    </source>
</evidence>